<sequence length="241" mass="27071">MHELSTFTSTASIAPSPEVVASSVFRQKTASIWAHCRPAEGKINPAAWIDADSTRWWHYQPCFDKKRAKRYKYLGGTSTIVTHLRKEHNIVVSSKREASTEVTKSRLGSISAFLLGGNLHPTRKRKVAMEEDALSPVTLRELYCRYTVSCSLPFAHVEQQAFRDLIRYIRPAADDLLPSSDHLNSQNARRSLRPLTLAAAKGRTEAVRKLLQDSNVLVNGLRGTDRGKPLLKPAIRKKKKI</sequence>
<dbReference type="HOGENOM" id="CLU_1151630_0_0_1"/>
<proteinExistence type="predicted"/>
<protein>
    <submittedName>
        <fullName evidence="1">Uncharacterized protein</fullName>
    </submittedName>
</protein>
<reference evidence="1 2" key="1">
    <citation type="submission" date="2012-10" db="EMBL/GenBank/DDBJ databases">
        <title>Genome sequencing and analysis of entomopathogenic fungi Beauveria bassiana D1-5.</title>
        <authorList>
            <person name="Li Q."/>
            <person name="Wang L."/>
            <person name="Zhang Z."/>
            <person name="Wang Q."/>
            <person name="Ren J."/>
            <person name="Wang M."/>
            <person name="Xu W."/>
            <person name="Wang J."/>
            <person name="Lu Y."/>
            <person name="Du Q."/>
            <person name="Sun Z."/>
        </authorList>
    </citation>
    <scope>NUCLEOTIDE SEQUENCE [LARGE SCALE GENOMIC DNA]</scope>
    <source>
        <strain evidence="1 2">D1-5</strain>
    </source>
</reference>
<dbReference type="STRING" id="1245745.A0A0A2V8Y4"/>
<dbReference type="Proteomes" id="UP000030106">
    <property type="component" value="Unassembled WGS sequence"/>
</dbReference>
<dbReference type="EMBL" id="ANFO01001473">
    <property type="protein sequence ID" value="KGQ02550.1"/>
    <property type="molecule type" value="Genomic_DNA"/>
</dbReference>
<evidence type="ECO:0000313" key="1">
    <source>
        <dbReference type="EMBL" id="KGQ02550.1"/>
    </source>
</evidence>
<gene>
    <name evidence="1" type="ORF">BBAD15_g12237</name>
</gene>
<dbReference type="AlphaFoldDB" id="A0A0A2V8Y4"/>
<accession>A0A0A2V8Y4</accession>
<evidence type="ECO:0000313" key="2">
    <source>
        <dbReference type="Proteomes" id="UP000030106"/>
    </source>
</evidence>
<name>A0A0A2V8Y4_BEABA</name>
<comment type="caution">
    <text evidence="1">The sequence shown here is derived from an EMBL/GenBank/DDBJ whole genome shotgun (WGS) entry which is preliminary data.</text>
</comment>
<organism evidence="1 2">
    <name type="scientific">Beauveria bassiana D1-5</name>
    <dbReference type="NCBI Taxonomy" id="1245745"/>
    <lineage>
        <taxon>Eukaryota</taxon>
        <taxon>Fungi</taxon>
        <taxon>Dikarya</taxon>
        <taxon>Ascomycota</taxon>
        <taxon>Pezizomycotina</taxon>
        <taxon>Sordariomycetes</taxon>
        <taxon>Hypocreomycetidae</taxon>
        <taxon>Hypocreales</taxon>
        <taxon>Cordycipitaceae</taxon>
        <taxon>Beauveria</taxon>
    </lineage>
</organism>